<evidence type="ECO:0000256" key="7">
    <source>
        <dbReference type="ARBA" id="ARBA00023136"/>
    </source>
</evidence>
<feature type="transmembrane region" description="Helical" evidence="8">
    <location>
        <begin position="449"/>
        <end position="469"/>
    </location>
</feature>
<dbReference type="SUPFAM" id="SSF103473">
    <property type="entry name" value="MFS general substrate transporter"/>
    <property type="match status" value="1"/>
</dbReference>
<evidence type="ECO:0000256" key="8">
    <source>
        <dbReference type="RuleBase" id="RU363073"/>
    </source>
</evidence>
<dbReference type="Gene3D" id="1.20.1250.20">
    <property type="entry name" value="MFS general substrate transporter like domains"/>
    <property type="match status" value="1"/>
</dbReference>
<feature type="transmembrane region" description="Helical" evidence="8">
    <location>
        <begin position="513"/>
        <end position="533"/>
    </location>
</feature>
<comment type="function">
    <text evidence="8">Vacuolar effluxer which mediate the efflux of amino acids resulting from autophagic degradation. The release of autophagic amino acids allows the maintenance of protein synthesis and viability during nitrogen starvation.</text>
</comment>
<dbReference type="GO" id="GO:0005774">
    <property type="term" value="C:vacuolar membrane"/>
    <property type="evidence" value="ECO:0007669"/>
    <property type="project" value="UniProtKB-SubCell"/>
</dbReference>
<feature type="transmembrane region" description="Helical" evidence="8">
    <location>
        <begin position="290"/>
        <end position="313"/>
    </location>
</feature>
<feature type="transmembrane region" description="Helical" evidence="8">
    <location>
        <begin position="385"/>
        <end position="406"/>
    </location>
</feature>
<feature type="transmembrane region" description="Helical" evidence="8">
    <location>
        <begin position="162"/>
        <end position="184"/>
    </location>
</feature>
<feature type="compositionally biased region" description="Polar residues" evidence="9">
    <location>
        <begin position="1"/>
        <end position="14"/>
    </location>
</feature>
<comment type="subcellular location">
    <subcellularLocation>
        <location evidence="1 8">Vacuole membrane</location>
        <topology evidence="1 8">Multi-pass membrane protein</topology>
    </subcellularLocation>
</comment>
<comment type="similarity">
    <text evidence="2 8">Belongs to the ATG22 family.</text>
</comment>
<sequence length="561" mass="62675">MTSDSNSVNETTMVTEHDPVSHTKETANDEPKVDVVKLEARESIEEDLKSNVITRAQINEQPLTTKWELFGYMLYYAGNNSVGPYSYTPIAFQNLVQNATFDPTKQPYGQVACTDDSANCVVRFGGTEHTVSSVVLISQGIGFVLQSIVFLFLGAFADYGSFGPYILIGLSVLSWGVQFGFLGVHDPSKWQAAFALSVLSSLGYQGCQSFWTAVFPRLARFLPKVKEKEDRMLAGEISEQEYHKADSYHRNRITNWAWATSCLGMVVTHAVAIGILFAMNSRESVEQNTWGISVVIAWATGLWIVLGVPWFFLEQKRVNQPLPPNTNWFTIGFKQLAYVGKSVLKLKQTGLYILSYWLLGDGLNTAVNLVGIVQNDIVSYDMVTLVYVNILNAGASILGMGAFWYVQKTFKLGTKTMFLANSVFITLLPLYGMIGIWTDKIGIHNTWEIWFYNAYSGFFISPYYAYSSTMMSEVCPRGKEFIFFAIFSVVNKTSSWIGPFITSAIIDQSHNNWTGFPFILALCVVSIVITSFIDLTKSRVECEQFLINESETIQAGGQVDL</sequence>
<keyword evidence="4 8" id="KW-0812">Transmembrane</keyword>
<evidence type="ECO:0000313" key="10">
    <source>
        <dbReference type="EMBL" id="CDP38491.1"/>
    </source>
</evidence>
<dbReference type="InterPro" id="IPR036259">
    <property type="entry name" value="MFS_trans_sf"/>
</dbReference>
<dbReference type="PhylomeDB" id="A0A060TH42"/>
<dbReference type="GO" id="GO:0006914">
    <property type="term" value="P:autophagy"/>
    <property type="evidence" value="ECO:0007669"/>
    <property type="project" value="UniProtKB-KW"/>
</dbReference>
<organism evidence="10">
    <name type="scientific">Blastobotrys adeninivorans</name>
    <name type="common">Yeast</name>
    <name type="synonym">Arxula adeninivorans</name>
    <dbReference type="NCBI Taxonomy" id="409370"/>
    <lineage>
        <taxon>Eukaryota</taxon>
        <taxon>Fungi</taxon>
        <taxon>Dikarya</taxon>
        <taxon>Ascomycota</taxon>
        <taxon>Saccharomycotina</taxon>
        <taxon>Dipodascomycetes</taxon>
        <taxon>Dipodascales</taxon>
        <taxon>Trichomonascaceae</taxon>
        <taxon>Blastobotrys</taxon>
    </lineage>
</organism>
<evidence type="ECO:0000256" key="4">
    <source>
        <dbReference type="ARBA" id="ARBA00022692"/>
    </source>
</evidence>
<reference evidence="10" key="2">
    <citation type="submission" date="2014-06" db="EMBL/GenBank/DDBJ databases">
        <title>The complete genome of Blastobotrys (Arxula) adeninivorans LS3 - a yeast of biotechnological interest.</title>
        <authorList>
            <person name="Kunze G."/>
            <person name="Gaillardin C."/>
            <person name="Czernicka M."/>
            <person name="Durrens P."/>
            <person name="Martin T."/>
            <person name="Boer E."/>
            <person name="Gabaldon T."/>
            <person name="Cruz J."/>
            <person name="Talla E."/>
            <person name="Marck C."/>
            <person name="Goffeau A."/>
            <person name="Barbe V."/>
            <person name="Baret P."/>
            <person name="Baronian K."/>
            <person name="Beier S."/>
            <person name="Bleykasten C."/>
            <person name="Bode R."/>
            <person name="Casaregola S."/>
            <person name="Despons L."/>
            <person name="Fairhead C."/>
            <person name="Giersberg M."/>
            <person name="Gierski P."/>
            <person name="Hahnel U."/>
            <person name="Hartmann A."/>
            <person name="Jankowska D."/>
            <person name="Jubin C."/>
            <person name="Jung P."/>
            <person name="Lafontaine I."/>
            <person name="Leh-Louis V."/>
            <person name="Lemaire M."/>
            <person name="Marcet-Houben M."/>
            <person name="Mascher M."/>
            <person name="Morel G."/>
            <person name="Richard G.-F."/>
            <person name="Riechen J."/>
            <person name="Sacerdot C."/>
            <person name="Sarkar A."/>
            <person name="Savel G."/>
            <person name="Schacherer J."/>
            <person name="Sherman D."/>
            <person name="Straub M.-L."/>
            <person name="Stein N."/>
            <person name="Thierry A."/>
            <person name="Trautwein-Schult A."/>
            <person name="Westhof E."/>
            <person name="Worch S."/>
            <person name="Dujon B."/>
            <person name="Souciet J.-L."/>
            <person name="Wincker P."/>
            <person name="Scholz U."/>
            <person name="Neuveglise N."/>
        </authorList>
    </citation>
    <scope>NUCLEOTIDE SEQUENCE</scope>
    <source>
        <strain evidence="10">LS3</strain>
    </source>
</reference>
<feature type="transmembrane region" description="Helical" evidence="8">
    <location>
        <begin position="133"/>
        <end position="156"/>
    </location>
</feature>
<dbReference type="PANTHER" id="PTHR23519:SF5">
    <property type="entry name" value="AUTOPHAGY-RELATED PROTEIN"/>
    <property type="match status" value="1"/>
</dbReference>
<dbReference type="InterPro" id="IPR050495">
    <property type="entry name" value="ATG22/LtaA_families"/>
</dbReference>
<dbReference type="InterPro" id="IPR024671">
    <property type="entry name" value="Atg22-like"/>
</dbReference>
<dbReference type="GO" id="GO:0006865">
    <property type="term" value="P:amino acid transport"/>
    <property type="evidence" value="ECO:0007669"/>
    <property type="project" value="UniProtKB-KW"/>
</dbReference>
<feature type="transmembrane region" description="Helical" evidence="8">
    <location>
        <begin position="418"/>
        <end position="437"/>
    </location>
</feature>
<feature type="transmembrane region" description="Helical" evidence="8">
    <location>
        <begin position="481"/>
        <end position="501"/>
    </location>
</feature>
<dbReference type="PANTHER" id="PTHR23519">
    <property type="entry name" value="AUTOPHAGY-RELATED PROTEIN 22"/>
    <property type="match status" value="1"/>
</dbReference>
<keyword evidence="3 8" id="KW-0813">Transport</keyword>
<evidence type="ECO:0000256" key="3">
    <source>
        <dbReference type="ARBA" id="ARBA00022448"/>
    </source>
</evidence>
<reference evidence="10" key="1">
    <citation type="submission" date="2014-02" db="EMBL/GenBank/DDBJ databases">
        <authorList>
            <person name="Genoscope - CEA"/>
        </authorList>
    </citation>
    <scope>NUCLEOTIDE SEQUENCE</scope>
    <source>
        <strain evidence="10">LS3</strain>
    </source>
</reference>
<keyword evidence="7 8" id="KW-0472">Membrane</keyword>
<keyword evidence="6 8" id="KW-0072">Autophagy</keyword>
<evidence type="ECO:0000256" key="5">
    <source>
        <dbReference type="ARBA" id="ARBA00022989"/>
    </source>
</evidence>
<protein>
    <recommendedName>
        <fullName evidence="8">Autophagy-related protein</fullName>
    </recommendedName>
</protein>
<keyword evidence="8" id="KW-0926">Vacuole</keyword>
<feature type="transmembrane region" description="Helical" evidence="8">
    <location>
        <begin position="256"/>
        <end position="278"/>
    </location>
</feature>
<gene>
    <name evidence="10" type="ORF">GNLVRS02_ARAD1D35860g</name>
</gene>
<evidence type="ECO:0000256" key="6">
    <source>
        <dbReference type="ARBA" id="ARBA00023006"/>
    </source>
</evidence>
<keyword evidence="5 8" id="KW-1133">Transmembrane helix</keyword>
<dbReference type="Pfam" id="PF11700">
    <property type="entry name" value="ATG22"/>
    <property type="match status" value="1"/>
</dbReference>
<evidence type="ECO:0000256" key="9">
    <source>
        <dbReference type="SAM" id="MobiDB-lite"/>
    </source>
</evidence>
<dbReference type="AlphaFoldDB" id="A0A060TH42"/>
<evidence type="ECO:0000256" key="1">
    <source>
        <dbReference type="ARBA" id="ARBA00004128"/>
    </source>
</evidence>
<proteinExistence type="inferred from homology"/>
<name>A0A060TH42_BLAAD</name>
<feature type="transmembrane region" description="Helical" evidence="8">
    <location>
        <begin position="351"/>
        <end position="373"/>
    </location>
</feature>
<feature type="region of interest" description="Disordered" evidence="9">
    <location>
        <begin position="1"/>
        <end position="30"/>
    </location>
</feature>
<accession>A0A060TH42</accession>
<dbReference type="EMBL" id="HG937694">
    <property type="protein sequence ID" value="CDP38491.1"/>
    <property type="molecule type" value="Genomic_DNA"/>
</dbReference>
<evidence type="ECO:0000256" key="2">
    <source>
        <dbReference type="ARBA" id="ARBA00006978"/>
    </source>
</evidence>
<feature type="compositionally biased region" description="Basic and acidic residues" evidence="9">
    <location>
        <begin position="15"/>
        <end position="30"/>
    </location>
</feature>
<keyword evidence="8" id="KW-0029">Amino-acid transport</keyword>